<evidence type="ECO:0000256" key="1">
    <source>
        <dbReference type="ARBA" id="ARBA00005820"/>
    </source>
</evidence>
<dbReference type="SUPFAM" id="SSF46894">
    <property type="entry name" value="C-terminal effector domain of the bipartite response regulators"/>
    <property type="match status" value="1"/>
</dbReference>
<feature type="domain" description="OmpR/PhoB-type" evidence="6">
    <location>
        <begin position="1"/>
        <end position="94"/>
    </location>
</feature>
<keyword evidence="3 5" id="KW-0238">DNA-binding</keyword>
<sequence>MEFRVLGPVRATDGDRAVPLGGPKPRTLLALLIAAREQAVSVERIVAVLWGAEPNPPAKAAVHRYVSMLRRSLAAHPAGTELIIRDPGGYRLDAPSGKVDLWVFRSRASEGRRALAERRYDDAAALFGEALAQWRGTALGGADGDWAQAECDRLAGERLGVLEDSFEARLAAGQHGGVLDHLVALVAENPLRERLRCHLMVALCLAGQRADALAAYQEGRRVLIGELGVEPSAQLRELHQRVLNGDFGIAPGAEPGAVPTTLVPRQLPPDTADFTGRSAEVSRVLHWITQPPASGLRLCAISGQAGAGKSALAVHVAHQTRFDGGQLYADLRGAQGDPAEVLGRFLRALGVAENAIPAELDARSSLYRTLLADRATLIVLDHAEREDQVRPLLPGGTAGAVLVTSRVRLALEGAEQLDLPAFDRQDALDLLGTLAGPERTRREAETASEIVRLCGFLPLAVRIAGARLAARPAWPLPELARRLRTQRRILSELAIGDLDVRESLARSYAELGERERTALRRLGWLGFTDFFPWLVGVLLGEPPQYADEVVERLVDSRLVEVASGPLRYRLCDLVRAFAYERAEQEEPRSALFAVADRVTNAELTESAPRRRISVTQLSVAP</sequence>
<dbReference type="RefSeq" id="WP_378304975.1">
    <property type="nucleotide sequence ID" value="NZ_JBHUKS010000011.1"/>
</dbReference>
<dbReference type="PANTHER" id="PTHR35807">
    <property type="entry name" value="TRANSCRIPTIONAL REGULATOR REDD-RELATED"/>
    <property type="match status" value="1"/>
</dbReference>
<evidence type="ECO:0000256" key="5">
    <source>
        <dbReference type="PROSITE-ProRule" id="PRU01091"/>
    </source>
</evidence>
<dbReference type="CDD" id="cd15831">
    <property type="entry name" value="BTAD"/>
    <property type="match status" value="1"/>
</dbReference>
<comment type="similarity">
    <text evidence="1">Belongs to the AfsR/DnrI/RedD regulatory family.</text>
</comment>
<keyword evidence="2" id="KW-0805">Transcription regulation</keyword>
<evidence type="ECO:0000313" key="7">
    <source>
        <dbReference type="EMBL" id="MFD2468965.1"/>
    </source>
</evidence>
<dbReference type="Gene3D" id="1.10.10.10">
    <property type="entry name" value="Winged helix-like DNA-binding domain superfamily/Winged helix DNA-binding domain"/>
    <property type="match status" value="1"/>
</dbReference>
<evidence type="ECO:0000256" key="2">
    <source>
        <dbReference type="ARBA" id="ARBA00023015"/>
    </source>
</evidence>
<dbReference type="SMART" id="SM01043">
    <property type="entry name" value="BTAD"/>
    <property type="match status" value="1"/>
</dbReference>
<dbReference type="InterPro" id="IPR051677">
    <property type="entry name" value="AfsR-DnrI-RedD_regulator"/>
</dbReference>
<keyword evidence="8" id="KW-1185">Reference proteome</keyword>
<evidence type="ECO:0000256" key="4">
    <source>
        <dbReference type="ARBA" id="ARBA00023163"/>
    </source>
</evidence>
<comment type="caution">
    <text evidence="7">The sequence shown here is derived from an EMBL/GenBank/DDBJ whole genome shotgun (WGS) entry which is preliminary data.</text>
</comment>
<protein>
    <submittedName>
        <fullName evidence="7">BTAD domain-containing putative transcriptional regulator</fullName>
    </submittedName>
</protein>
<dbReference type="InterPro" id="IPR001867">
    <property type="entry name" value="OmpR/PhoB-type_DNA-bd"/>
</dbReference>
<feature type="DNA-binding region" description="OmpR/PhoB-type" evidence="5">
    <location>
        <begin position="1"/>
        <end position="94"/>
    </location>
</feature>
<keyword evidence="4" id="KW-0804">Transcription</keyword>
<dbReference type="InterPro" id="IPR016032">
    <property type="entry name" value="Sig_transdc_resp-reg_C-effctor"/>
</dbReference>
<dbReference type="InterPro" id="IPR027417">
    <property type="entry name" value="P-loop_NTPase"/>
</dbReference>
<reference evidence="8" key="1">
    <citation type="journal article" date="2019" name="Int. J. Syst. Evol. Microbiol.">
        <title>The Global Catalogue of Microorganisms (GCM) 10K type strain sequencing project: providing services to taxonomists for standard genome sequencing and annotation.</title>
        <authorList>
            <consortium name="The Broad Institute Genomics Platform"/>
            <consortium name="The Broad Institute Genome Sequencing Center for Infectious Disease"/>
            <person name="Wu L."/>
            <person name="Ma J."/>
        </authorList>
    </citation>
    <scope>NUCLEOTIDE SEQUENCE [LARGE SCALE GENOMIC DNA]</scope>
    <source>
        <strain evidence="8">CGMCC 4.7641</strain>
    </source>
</reference>
<dbReference type="Pfam" id="PF03704">
    <property type="entry name" value="BTAD"/>
    <property type="match status" value="1"/>
</dbReference>
<dbReference type="SUPFAM" id="SSF48452">
    <property type="entry name" value="TPR-like"/>
    <property type="match status" value="1"/>
</dbReference>
<dbReference type="Gene3D" id="3.40.50.300">
    <property type="entry name" value="P-loop containing nucleotide triphosphate hydrolases"/>
    <property type="match status" value="1"/>
</dbReference>
<dbReference type="EMBL" id="JBHUKS010000011">
    <property type="protein sequence ID" value="MFD2468965.1"/>
    <property type="molecule type" value="Genomic_DNA"/>
</dbReference>
<dbReference type="SMART" id="SM00862">
    <property type="entry name" value="Trans_reg_C"/>
    <property type="match status" value="1"/>
</dbReference>
<dbReference type="PROSITE" id="PS51755">
    <property type="entry name" value="OMPR_PHOB"/>
    <property type="match status" value="1"/>
</dbReference>
<proteinExistence type="inferred from homology"/>
<dbReference type="Pfam" id="PF00486">
    <property type="entry name" value="Trans_reg_C"/>
    <property type="match status" value="1"/>
</dbReference>
<dbReference type="PRINTS" id="PR00364">
    <property type="entry name" value="DISEASERSIST"/>
</dbReference>
<dbReference type="Proteomes" id="UP001597483">
    <property type="component" value="Unassembled WGS sequence"/>
</dbReference>
<dbReference type="SUPFAM" id="SSF52540">
    <property type="entry name" value="P-loop containing nucleoside triphosphate hydrolases"/>
    <property type="match status" value="1"/>
</dbReference>
<gene>
    <name evidence="7" type="ORF">ACFSVL_16370</name>
</gene>
<dbReference type="Gene3D" id="1.25.40.10">
    <property type="entry name" value="Tetratricopeptide repeat domain"/>
    <property type="match status" value="1"/>
</dbReference>
<evidence type="ECO:0000259" key="6">
    <source>
        <dbReference type="PROSITE" id="PS51755"/>
    </source>
</evidence>
<name>A0ABW5H7V4_9PSEU</name>
<organism evidence="7 8">
    <name type="scientific">Amycolatopsis silviterrae</name>
    <dbReference type="NCBI Taxonomy" id="1656914"/>
    <lineage>
        <taxon>Bacteria</taxon>
        <taxon>Bacillati</taxon>
        <taxon>Actinomycetota</taxon>
        <taxon>Actinomycetes</taxon>
        <taxon>Pseudonocardiales</taxon>
        <taxon>Pseudonocardiaceae</taxon>
        <taxon>Amycolatopsis</taxon>
    </lineage>
</organism>
<dbReference type="InterPro" id="IPR036388">
    <property type="entry name" value="WH-like_DNA-bd_sf"/>
</dbReference>
<evidence type="ECO:0000313" key="8">
    <source>
        <dbReference type="Proteomes" id="UP001597483"/>
    </source>
</evidence>
<accession>A0ABW5H7V4</accession>
<dbReference type="PANTHER" id="PTHR35807:SF1">
    <property type="entry name" value="TRANSCRIPTIONAL REGULATOR REDD"/>
    <property type="match status" value="1"/>
</dbReference>
<dbReference type="InterPro" id="IPR011990">
    <property type="entry name" value="TPR-like_helical_dom_sf"/>
</dbReference>
<evidence type="ECO:0000256" key="3">
    <source>
        <dbReference type="ARBA" id="ARBA00023125"/>
    </source>
</evidence>
<dbReference type="InterPro" id="IPR005158">
    <property type="entry name" value="BTAD"/>
</dbReference>